<evidence type="ECO:0000256" key="1">
    <source>
        <dbReference type="ARBA" id="ARBA00023125"/>
    </source>
</evidence>
<dbReference type="Pfam" id="PF00505">
    <property type="entry name" value="HMG_box"/>
    <property type="match status" value="1"/>
</dbReference>
<feature type="compositionally biased region" description="Low complexity" evidence="4">
    <location>
        <begin position="121"/>
        <end position="132"/>
    </location>
</feature>
<dbReference type="OrthoDB" id="6247875at2759"/>
<keyword evidence="3" id="KW-0539">Nucleus</keyword>
<proteinExistence type="predicted"/>
<dbReference type="SUPFAM" id="SSF47095">
    <property type="entry name" value="HMG-box"/>
    <property type="match status" value="1"/>
</dbReference>
<dbReference type="EMBL" id="AMKT01000098">
    <property type="protein sequence ID" value="OXG11503.1"/>
    <property type="molecule type" value="Genomic_DNA"/>
</dbReference>
<evidence type="ECO:0000313" key="7">
    <source>
        <dbReference type="Proteomes" id="UP000199727"/>
    </source>
</evidence>
<dbReference type="CDD" id="cd01389">
    <property type="entry name" value="HMG-box_ROX1-like"/>
    <property type="match status" value="1"/>
</dbReference>
<name>A0A854Q647_CRYNE</name>
<dbReference type="InterPro" id="IPR009071">
    <property type="entry name" value="HMG_box_dom"/>
</dbReference>
<dbReference type="GO" id="GO:0005634">
    <property type="term" value="C:nucleus"/>
    <property type="evidence" value="ECO:0007669"/>
    <property type="project" value="UniProtKB-UniRule"/>
</dbReference>
<dbReference type="PROSITE" id="PS50118">
    <property type="entry name" value="HMG_BOX_2"/>
    <property type="match status" value="1"/>
</dbReference>
<dbReference type="GO" id="GO:0001228">
    <property type="term" value="F:DNA-binding transcription activator activity, RNA polymerase II-specific"/>
    <property type="evidence" value="ECO:0007669"/>
    <property type="project" value="TreeGrafter"/>
</dbReference>
<accession>A0A854Q647</accession>
<protein>
    <recommendedName>
        <fullName evidence="5">HMG box domain-containing protein</fullName>
    </recommendedName>
</protein>
<dbReference type="PANTHER" id="PTHR10270:SF161">
    <property type="entry name" value="SEX-DETERMINING REGION Y PROTEIN"/>
    <property type="match status" value="1"/>
</dbReference>
<feature type="compositionally biased region" description="Basic and acidic residues" evidence="4">
    <location>
        <begin position="318"/>
        <end position="342"/>
    </location>
</feature>
<feature type="compositionally biased region" description="Basic residues" evidence="4">
    <location>
        <begin position="343"/>
        <end position="353"/>
    </location>
</feature>
<feature type="region of interest" description="Disordered" evidence="4">
    <location>
        <begin position="1"/>
        <end position="42"/>
    </location>
</feature>
<keyword evidence="1 3" id="KW-0238">DNA-binding</keyword>
<gene>
    <name evidence="6" type="ORF">C361_06608</name>
</gene>
<feature type="region of interest" description="Disordered" evidence="4">
    <location>
        <begin position="92"/>
        <end position="157"/>
    </location>
</feature>
<feature type="compositionally biased region" description="Polar residues" evidence="4">
    <location>
        <begin position="694"/>
        <end position="728"/>
    </location>
</feature>
<dbReference type="PANTHER" id="PTHR10270">
    <property type="entry name" value="SOX TRANSCRIPTION FACTOR"/>
    <property type="match status" value="1"/>
</dbReference>
<dbReference type="InterPro" id="IPR050140">
    <property type="entry name" value="SRY-related_HMG-box_TF-like"/>
</dbReference>
<feature type="compositionally biased region" description="Low complexity" evidence="4">
    <location>
        <begin position="1"/>
        <end position="20"/>
    </location>
</feature>
<dbReference type="Proteomes" id="UP000199727">
    <property type="component" value="Unassembled WGS sequence"/>
</dbReference>
<sequence>MSHPFTPSSIPFVPIPISSSGHTPPYTSDEDEFHKKCDPRNRSVPTARNVLQHIMATNQTFSAYQDVMSPKHIQPTIPITVPLMSSQSNLPPTTNFSFSPPGVCASLRPSARSKKDHAPESPTQPSSFASSSEWQNTDNESRFSMDTEVEPSSVADSGLLSSSSLLSSSQNKNKSQVIVPRPPNAWILYRSDMLKKISEGEKVPGIGKAREELGLSPLHVDGSCDEGSGNKSMPPPPVKKVKIRKGGKMPTEDFIALGPGKGGKGLPQSDISKVISHLWKNEVPEIRVVYENKANARKLEHRKLYPDYKFQPKRKAEKLKQRVEREREKQEARRLREEEKRAGKAKRRSRNREKRSPISIYGTTPARHETPYLGRTLTYDSESSGIYPSSFETSNMSDLPATAAQAAFRRPFPLPNYAVPALPAAGEPSSSTPGQAVAHDYIWRHTRHTGPLMMNDLDLLVPPRTEQYSSDSFSAPSEPLTAPASPGQPLSLDSANYDAPLPATASSSPEGSVSDEDFQRALLSITSAAHDISHRPMAVLDIDDIPVLGDERFDIHEDPAALAQAWWDLDQDVSENDTASQPSKCGLIADDQTLNATALEAESFLGSSSNLISVAIGEPFHQHGALDATDHEAEASQLPSMIEGVTYQSLETIYQQPVYYTPVFDSNSFFLGMTPVFEPALFEQAPSPFDQGPFLSTVQPLSPTETYSAEPTPRESTFLQAGQDSNCISSSSSREGTGRTVSSTNIAPRYISSSAYPPTPSSMDTTGLPSVTGIVDRNTSFSALTAVLAGQGMSMMGEDMLAWDEDESAAEYAAANASVIVDENRKQRENALVVSLEPVGGANSPTNPSGLDPE</sequence>
<reference evidence="6 7" key="1">
    <citation type="submission" date="2017-06" db="EMBL/GenBank/DDBJ databases">
        <title>Global population genomics of the pathogenic fungus Cryptococcus neoformans var. grubii.</title>
        <authorList>
            <person name="Cuomo C."/>
            <person name="Litvintseva A."/>
            <person name="Chen Y."/>
            <person name="Young S."/>
            <person name="Zeng Q."/>
            <person name="Chapman S."/>
            <person name="Gujja S."/>
            <person name="Saif S."/>
            <person name="Birren B."/>
        </authorList>
    </citation>
    <scope>NUCLEOTIDE SEQUENCE [LARGE SCALE GENOMIC DNA]</scope>
    <source>
        <strain evidence="6 7">Tu259-1</strain>
    </source>
</reference>
<dbReference type="AlphaFoldDB" id="A0A854Q647"/>
<evidence type="ECO:0000313" key="6">
    <source>
        <dbReference type="EMBL" id="OXG11503.1"/>
    </source>
</evidence>
<feature type="region of interest" description="Disordered" evidence="4">
    <location>
        <begin position="692"/>
        <end position="744"/>
    </location>
</feature>
<feature type="DNA-binding region" description="HMG box" evidence="3">
    <location>
        <begin position="247"/>
        <end position="309"/>
    </location>
</feature>
<feature type="compositionally biased region" description="Low complexity" evidence="4">
    <location>
        <begin position="729"/>
        <end position="744"/>
    </location>
</feature>
<dbReference type="CDD" id="cd22249">
    <property type="entry name" value="UDM1_RNF168_RNF169-like"/>
    <property type="match status" value="1"/>
</dbReference>
<comment type="caution">
    <text evidence="6">The sequence shown here is derived from an EMBL/GenBank/DDBJ whole genome shotgun (WGS) entry which is preliminary data.</text>
</comment>
<evidence type="ECO:0000256" key="4">
    <source>
        <dbReference type="SAM" id="MobiDB-lite"/>
    </source>
</evidence>
<feature type="region of interest" description="Disordered" evidence="4">
    <location>
        <begin position="225"/>
        <end position="246"/>
    </location>
</feature>
<dbReference type="GO" id="GO:0000978">
    <property type="term" value="F:RNA polymerase II cis-regulatory region sequence-specific DNA binding"/>
    <property type="evidence" value="ECO:0007669"/>
    <property type="project" value="TreeGrafter"/>
</dbReference>
<evidence type="ECO:0000256" key="3">
    <source>
        <dbReference type="PROSITE-ProRule" id="PRU00267"/>
    </source>
</evidence>
<feature type="region of interest" description="Disordered" evidence="4">
    <location>
        <begin position="465"/>
        <end position="515"/>
    </location>
</feature>
<dbReference type="InterPro" id="IPR036910">
    <property type="entry name" value="HMG_box_dom_sf"/>
</dbReference>
<feature type="compositionally biased region" description="Basic and acidic residues" evidence="4">
    <location>
        <begin position="32"/>
        <end position="41"/>
    </location>
</feature>
<dbReference type="GO" id="GO:0030154">
    <property type="term" value="P:cell differentiation"/>
    <property type="evidence" value="ECO:0007669"/>
    <property type="project" value="TreeGrafter"/>
</dbReference>
<organism evidence="6 7">
    <name type="scientific">Cryptococcus neoformans Tu259-1</name>
    <dbReference type="NCBI Taxonomy" id="1230072"/>
    <lineage>
        <taxon>Eukaryota</taxon>
        <taxon>Fungi</taxon>
        <taxon>Dikarya</taxon>
        <taxon>Basidiomycota</taxon>
        <taxon>Agaricomycotina</taxon>
        <taxon>Tremellomycetes</taxon>
        <taxon>Tremellales</taxon>
        <taxon>Cryptococcaceae</taxon>
        <taxon>Cryptococcus</taxon>
        <taxon>Cryptococcus neoformans species complex</taxon>
    </lineage>
</organism>
<dbReference type="Gene3D" id="1.10.30.10">
    <property type="entry name" value="High mobility group box domain"/>
    <property type="match status" value="1"/>
</dbReference>
<evidence type="ECO:0000259" key="5">
    <source>
        <dbReference type="PROSITE" id="PS50118"/>
    </source>
</evidence>
<feature type="compositionally biased region" description="Polar residues" evidence="4">
    <location>
        <begin position="466"/>
        <end position="475"/>
    </location>
</feature>
<keyword evidence="2" id="KW-0804">Transcription</keyword>
<dbReference type="SMART" id="SM00398">
    <property type="entry name" value="HMG"/>
    <property type="match status" value="1"/>
</dbReference>
<evidence type="ECO:0000256" key="2">
    <source>
        <dbReference type="ARBA" id="ARBA00023163"/>
    </source>
</evidence>
<feature type="domain" description="HMG box" evidence="5">
    <location>
        <begin position="247"/>
        <end position="309"/>
    </location>
</feature>
<feature type="region of interest" description="Disordered" evidence="4">
    <location>
        <begin position="311"/>
        <end position="373"/>
    </location>
</feature>